<dbReference type="EMBL" id="JABSTQ010009975">
    <property type="protein sequence ID" value="KAG0424411.1"/>
    <property type="molecule type" value="Genomic_DNA"/>
</dbReference>
<comment type="caution">
    <text evidence="1">The sequence shown here is derived from an EMBL/GenBank/DDBJ whole genome shotgun (WGS) entry which is preliminary data.</text>
</comment>
<gene>
    <name evidence="1" type="ORF">HPB47_028348</name>
</gene>
<reference evidence="1 2" key="1">
    <citation type="journal article" date="2020" name="Cell">
        <title>Large-Scale Comparative Analyses of Tick Genomes Elucidate Their Genetic Diversity and Vector Capacities.</title>
        <authorList>
            <consortium name="Tick Genome and Microbiome Consortium (TIGMIC)"/>
            <person name="Jia N."/>
            <person name="Wang J."/>
            <person name="Shi W."/>
            <person name="Du L."/>
            <person name="Sun Y."/>
            <person name="Zhan W."/>
            <person name="Jiang J.F."/>
            <person name="Wang Q."/>
            <person name="Zhang B."/>
            <person name="Ji P."/>
            <person name="Bell-Sakyi L."/>
            <person name="Cui X.M."/>
            <person name="Yuan T.T."/>
            <person name="Jiang B.G."/>
            <person name="Yang W.F."/>
            <person name="Lam T.T."/>
            <person name="Chang Q.C."/>
            <person name="Ding S.J."/>
            <person name="Wang X.J."/>
            <person name="Zhu J.G."/>
            <person name="Ruan X.D."/>
            <person name="Zhao L."/>
            <person name="Wei J.T."/>
            <person name="Ye R.Z."/>
            <person name="Que T.C."/>
            <person name="Du C.H."/>
            <person name="Zhou Y.H."/>
            <person name="Cheng J.X."/>
            <person name="Dai P.F."/>
            <person name="Guo W.B."/>
            <person name="Han X.H."/>
            <person name="Huang E.J."/>
            <person name="Li L.F."/>
            <person name="Wei W."/>
            <person name="Gao Y.C."/>
            <person name="Liu J.Z."/>
            <person name="Shao H.Z."/>
            <person name="Wang X."/>
            <person name="Wang C.C."/>
            <person name="Yang T.C."/>
            <person name="Huo Q.B."/>
            <person name="Li W."/>
            <person name="Chen H.Y."/>
            <person name="Chen S.E."/>
            <person name="Zhou L.G."/>
            <person name="Ni X.B."/>
            <person name="Tian J.H."/>
            <person name="Sheng Y."/>
            <person name="Liu T."/>
            <person name="Pan Y.S."/>
            <person name="Xia L.Y."/>
            <person name="Li J."/>
            <person name="Zhao F."/>
            <person name="Cao W.C."/>
        </authorList>
    </citation>
    <scope>NUCLEOTIDE SEQUENCE [LARGE SCALE GENOMIC DNA]</scope>
    <source>
        <strain evidence="1">Iper-2018</strain>
    </source>
</reference>
<organism evidence="1 2">
    <name type="scientific">Ixodes persulcatus</name>
    <name type="common">Taiga tick</name>
    <dbReference type="NCBI Taxonomy" id="34615"/>
    <lineage>
        <taxon>Eukaryota</taxon>
        <taxon>Metazoa</taxon>
        <taxon>Ecdysozoa</taxon>
        <taxon>Arthropoda</taxon>
        <taxon>Chelicerata</taxon>
        <taxon>Arachnida</taxon>
        <taxon>Acari</taxon>
        <taxon>Parasitiformes</taxon>
        <taxon>Ixodida</taxon>
        <taxon>Ixodoidea</taxon>
        <taxon>Ixodidae</taxon>
        <taxon>Ixodinae</taxon>
        <taxon>Ixodes</taxon>
    </lineage>
</organism>
<accession>A0AC60PTD3</accession>
<keyword evidence="2" id="KW-1185">Reference proteome</keyword>
<name>A0AC60PTD3_IXOPE</name>
<proteinExistence type="predicted"/>
<dbReference type="Proteomes" id="UP000805193">
    <property type="component" value="Unassembled WGS sequence"/>
</dbReference>
<evidence type="ECO:0000313" key="2">
    <source>
        <dbReference type="Proteomes" id="UP000805193"/>
    </source>
</evidence>
<sequence>MPDSKSASHDWDTSQLVSHEDKHRKRFHRWQRFHIALFIGSFLCSLAGILAFGLLLKNFDQFCPLFADPRVRWDGDEQRYVFDVNNSTSGSLETCRFCLFTTVASFIYAFLWVWIFCSFFGTVTAIPKEQISAPWKVVPPAVPAHLPILLTDARLRHPGDGGSGDLLRLVGAANATSMLRRARKGMETWQSRNEQFLHTLLEIRAFWFLNSILLCGRCVVRPKASATAVAASDAGSPAKHRHSHTT</sequence>
<evidence type="ECO:0000313" key="1">
    <source>
        <dbReference type="EMBL" id="KAG0424411.1"/>
    </source>
</evidence>
<protein>
    <submittedName>
        <fullName evidence="1">Uncharacterized protein</fullName>
    </submittedName>
</protein>